<dbReference type="GO" id="GO:0008270">
    <property type="term" value="F:zinc ion binding"/>
    <property type="evidence" value="ECO:0007669"/>
    <property type="project" value="InterPro"/>
</dbReference>
<dbReference type="Pfam" id="PF08240">
    <property type="entry name" value="ADH_N"/>
    <property type="match status" value="1"/>
</dbReference>
<dbReference type="InterPro" id="IPR013154">
    <property type="entry name" value="ADH-like_N"/>
</dbReference>
<dbReference type="InterPro" id="IPR011032">
    <property type="entry name" value="GroES-like_sf"/>
</dbReference>
<dbReference type="EC" id="2.3.1.41" evidence="2"/>
<protein>
    <submittedName>
        <fullName evidence="2">Beta-ketoacyl-acyl-carrier-protein synthase I</fullName>
        <ecNumber evidence="2">2.3.1.41</ecNumber>
    </submittedName>
</protein>
<dbReference type="SMART" id="SM00829">
    <property type="entry name" value="PKS_ER"/>
    <property type="match status" value="1"/>
</dbReference>
<dbReference type="Gene3D" id="3.40.50.720">
    <property type="entry name" value="NAD(P)-binding Rossmann-like Domain"/>
    <property type="match status" value="1"/>
</dbReference>
<organism evidence="2 3">
    <name type="scientific">Ruegeria denitrificans</name>
    <dbReference type="NCBI Taxonomy" id="1715692"/>
    <lineage>
        <taxon>Bacteria</taxon>
        <taxon>Pseudomonadati</taxon>
        <taxon>Pseudomonadota</taxon>
        <taxon>Alphaproteobacteria</taxon>
        <taxon>Rhodobacterales</taxon>
        <taxon>Roseobacteraceae</taxon>
        <taxon>Ruegeria</taxon>
    </lineage>
</organism>
<evidence type="ECO:0000313" key="3">
    <source>
        <dbReference type="Proteomes" id="UP000051260"/>
    </source>
</evidence>
<reference evidence="3" key="1">
    <citation type="submission" date="2015-09" db="EMBL/GenBank/DDBJ databases">
        <authorList>
            <person name="Rodrigo-Torres L."/>
            <person name="Arahal D.R."/>
        </authorList>
    </citation>
    <scope>NUCLEOTIDE SEQUENCE [LARGE SCALE GENOMIC DNA]</scope>
    <source>
        <strain evidence="3">CECT 5091</strain>
    </source>
</reference>
<dbReference type="InterPro" id="IPR036291">
    <property type="entry name" value="NAD(P)-bd_dom_sf"/>
</dbReference>
<sequence length="337" mass="35191">MQALLSVAPGGPGTLELTTLPEPFPGKGELLIGIRAAGVNFPDTLIIQDLYQIKPPRPFAPGGEIAGDVLAVGDEVTGFAVGDRVLALTGHGGFATHITIPAATAIKFPDTMPYEDAACFIFTYGTSYHALKDRAALHSGETLLVLGAAGGVGSAAIQLGKAMGARVIAAVSSQDKADFCRSLGADETVLYAGDVDKNAQKAFSSEIKDLAGPLGVNVVYDAVGGDYAEPALRSIAWAGRYLVVGFPAGIPKIPLNLPLLKGCQIVGVFWGASVLRDPEGHAKNMKNLFGLYEDAQINPKISARYPLDRAADALTHLSSRSALGKIVVIMPKREKVS</sequence>
<dbReference type="EMBL" id="CYUD01000004">
    <property type="protein sequence ID" value="CUJ95417.1"/>
    <property type="molecule type" value="Genomic_DNA"/>
</dbReference>
<dbReference type="SUPFAM" id="SSF51735">
    <property type="entry name" value="NAD(P)-binding Rossmann-fold domains"/>
    <property type="match status" value="1"/>
</dbReference>
<dbReference type="GO" id="GO:0016491">
    <property type="term" value="F:oxidoreductase activity"/>
    <property type="evidence" value="ECO:0007669"/>
    <property type="project" value="InterPro"/>
</dbReference>
<name>A0A0N7M970_9RHOB</name>
<evidence type="ECO:0000259" key="1">
    <source>
        <dbReference type="SMART" id="SM00829"/>
    </source>
</evidence>
<dbReference type="InterPro" id="IPR051397">
    <property type="entry name" value="Zn-ADH-like_protein"/>
</dbReference>
<dbReference type="OrthoDB" id="4190732at2"/>
<keyword evidence="2" id="KW-0012">Acyltransferase</keyword>
<dbReference type="Proteomes" id="UP000051260">
    <property type="component" value="Unassembled WGS sequence"/>
</dbReference>
<dbReference type="Pfam" id="PF00107">
    <property type="entry name" value="ADH_zinc_N"/>
    <property type="match status" value="1"/>
</dbReference>
<dbReference type="AlphaFoldDB" id="A0A0N7M970"/>
<keyword evidence="2" id="KW-0808">Transferase</keyword>
<dbReference type="SUPFAM" id="SSF50129">
    <property type="entry name" value="GroES-like"/>
    <property type="match status" value="1"/>
</dbReference>
<keyword evidence="3" id="KW-1185">Reference proteome</keyword>
<accession>A0A0N7M970</accession>
<dbReference type="PANTHER" id="PTHR43677:SF4">
    <property type="entry name" value="QUINONE OXIDOREDUCTASE-LIKE PROTEIN 2"/>
    <property type="match status" value="1"/>
</dbReference>
<dbReference type="InterPro" id="IPR002364">
    <property type="entry name" value="Quin_OxRdtase/zeta-crystal_CS"/>
</dbReference>
<dbReference type="RefSeq" id="WP_058281277.1">
    <property type="nucleotide sequence ID" value="NZ_CYUD01000004.1"/>
</dbReference>
<proteinExistence type="predicted"/>
<dbReference type="GO" id="GO:0004315">
    <property type="term" value="F:3-oxoacyl-[acyl-carrier-protein] synthase activity"/>
    <property type="evidence" value="ECO:0007669"/>
    <property type="project" value="UniProtKB-EC"/>
</dbReference>
<dbReference type="PANTHER" id="PTHR43677">
    <property type="entry name" value="SHORT-CHAIN DEHYDROGENASE/REDUCTASE"/>
    <property type="match status" value="1"/>
</dbReference>
<dbReference type="InterPro" id="IPR020843">
    <property type="entry name" value="ER"/>
</dbReference>
<dbReference type="InterPro" id="IPR013149">
    <property type="entry name" value="ADH-like_C"/>
</dbReference>
<dbReference type="CDD" id="cd08241">
    <property type="entry name" value="QOR1"/>
    <property type="match status" value="1"/>
</dbReference>
<gene>
    <name evidence="2" type="primary">ppsC_1</name>
    <name evidence="2" type="ORF">RUE5091_01535</name>
</gene>
<evidence type="ECO:0000313" key="2">
    <source>
        <dbReference type="EMBL" id="CUJ95417.1"/>
    </source>
</evidence>
<dbReference type="Gene3D" id="3.90.180.10">
    <property type="entry name" value="Medium-chain alcohol dehydrogenases, catalytic domain"/>
    <property type="match status" value="1"/>
</dbReference>
<dbReference type="PROSITE" id="PS01162">
    <property type="entry name" value="QOR_ZETA_CRYSTAL"/>
    <property type="match status" value="1"/>
</dbReference>
<dbReference type="STRING" id="1715692.RUE5091_01535"/>
<feature type="domain" description="Enoyl reductase (ER)" evidence="1">
    <location>
        <begin position="10"/>
        <end position="328"/>
    </location>
</feature>